<dbReference type="Gene3D" id="3.10.50.40">
    <property type="match status" value="1"/>
</dbReference>
<protein>
    <recommendedName>
        <fullName evidence="10">Peptidyl-prolyl cis-trans isomerase</fullName>
        <ecNumber evidence="10">5.2.1.8</ecNumber>
    </recommendedName>
</protein>
<dbReference type="AlphaFoldDB" id="K1XIY2"/>
<dbReference type="PANTHER" id="PTHR47861">
    <property type="entry name" value="FKBP-TYPE PEPTIDYL-PROLYL CIS-TRANS ISOMERASE SLYD"/>
    <property type="match status" value="1"/>
</dbReference>
<dbReference type="SUPFAM" id="SSF54534">
    <property type="entry name" value="FKBP-like"/>
    <property type="match status" value="1"/>
</dbReference>
<evidence type="ECO:0000256" key="9">
    <source>
        <dbReference type="PROSITE-ProRule" id="PRU00277"/>
    </source>
</evidence>
<evidence type="ECO:0000256" key="3">
    <source>
        <dbReference type="ARBA" id="ARBA00006577"/>
    </source>
</evidence>
<evidence type="ECO:0000259" key="11">
    <source>
        <dbReference type="PROSITE" id="PS50059"/>
    </source>
</evidence>
<comment type="function">
    <text evidence="8">Also involved in hydrogenase metallocenter assembly, probably by participating in the nickel insertion step. This function in hydrogenase biosynthesis requires chaperone activity and the presence of the metal-binding domain, but not PPIase activity.</text>
</comment>
<comment type="caution">
    <text evidence="12">The sequence shown here is derived from an EMBL/GenBank/DDBJ whole genome shotgun (WGS) entry which is preliminary data.</text>
</comment>
<comment type="subcellular location">
    <subcellularLocation>
        <location evidence="2">Cytoplasm</location>
    </subcellularLocation>
</comment>
<proteinExistence type="inferred from homology"/>
<dbReference type="GO" id="GO:0005737">
    <property type="term" value="C:cytoplasm"/>
    <property type="evidence" value="ECO:0007669"/>
    <property type="project" value="UniProtKB-SubCell"/>
</dbReference>
<evidence type="ECO:0000256" key="10">
    <source>
        <dbReference type="RuleBase" id="RU003915"/>
    </source>
</evidence>
<dbReference type="PROSITE" id="PS51257">
    <property type="entry name" value="PROKAR_LIPOPROTEIN"/>
    <property type="match status" value="1"/>
</dbReference>
<accession>K1XIY2</accession>
<dbReference type="EMBL" id="AMFJ01036122">
    <property type="protein sequence ID" value="EKD25126.1"/>
    <property type="molecule type" value="Genomic_DNA"/>
</dbReference>
<name>K1XIY2_9BACT</name>
<feature type="domain" description="PPIase FKBP-type" evidence="11">
    <location>
        <begin position="30"/>
        <end position="110"/>
    </location>
</feature>
<keyword evidence="5 9" id="KW-0697">Rotamase</keyword>
<evidence type="ECO:0000256" key="4">
    <source>
        <dbReference type="ARBA" id="ARBA00022490"/>
    </source>
</evidence>
<evidence type="ECO:0000256" key="5">
    <source>
        <dbReference type="ARBA" id="ARBA00023110"/>
    </source>
</evidence>
<evidence type="ECO:0000256" key="1">
    <source>
        <dbReference type="ARBA" id="ARBA00000971"/>
    </source>
</evidence>
<evidence type="ECO:0000256" key="7">
    <source>
        <dbReference type="ARBA" id="ARBA00023235"/>
    </source>
</evidence>
<dbReference type="GO" id="GO:0042026">
    <property type="term" value="P:protein refolding"/>
    <property type="evidence" value="ECO:0007669"/>
    <property type="project" value="UniProtKB-ARBA"/>
</dbReference>
<dbReference type="InterPro" id="IPR001179">
    <property type="entry name" value="PPIase_FKBP_dom"/>
</dbReference>
<reference evidence="12" key="1">
    <citation type="journal article" date="2012" name="Science">
        <title>Fermentation, hydrogen, and sulfur metabolism in multiple uncultivated bacterial phyla.</title>
        <authorList>
            <person name="Wrighton K.C."/>
            <person name="Thomas B.C."/>
            <person name="Sharon I."/>
            <person name="Miller C.S."/>
            <person name="Castelle C.J."/>
            <person name="VerBerkmoes N.C."/>
            <person name="Wilkins M.J."/>
            <person name="Hettich R.L."/>
            <person name="Lipton M.S."/>
            <person name="Williams K.H."/>
            <person name="Long P.E."/>
            <person name="Banfield J.F."/>
        </authorList>
    </citation>
    <scope>NUCLEOTIDE SEQUENCE [LARGE SCALE GENOMIC DNA]</scope>
</reference>
<dbReference type="PANTHER" id="PTHR47861:SF3">
    <property type="entry name" value="FKBP-TYPE PEPTIDYL-PROLYL CIS-TRANS ISOMERASE SLYD"/>
    <property type="match status" value="1"/>
</dbReference>
<organism evidence="12">
    <name type="scientific">uncultured bacterium</name>
    <name type="common">gcode 4</name>
    <dbReference type="NCBI Taxonomy" id="1234023"/>
    <lineage>
        <taxon>Bacteria</taxon>
        <taxon>environmental samples</taxon>
    </lineage>
</organism>
<evidence type="ECO:0000256" key="6">
    <source>
        <dbReference type="ARBA" id="ARBA00023186"/>
    </source>
</evidence>
<comment type="similarity">
    <text evidence="3 10">Belongs to the FKBP-type PPIase family.</text>
</comment>
<evidence type="ECO:0000256" key="2">
    <source>
        <dbReference type="ARBA" id="ARBA00004496"/>
    </source>
</evidence>
<dbReference type="EC" id="5.2.1.8" evidence="10"/>
<dbReference type="Pfam" id="PF00254">
    <property type="entry name" value="FKBP_C"/>
    <property type="match status" value="1"/>
</dbReference>
<sequence>MKKIFSFLVIAWLSLFVIAGCTNKDSIKIWDIVSITYTATFADGQVFDQNTEQTPLMFSVGSGNVIQGLDEAVVGMNVGDTKTVTIAPEKWYGKMYDTNNLQKVSQLIFDKLSIIPENWTMQKLGDIEGIIKGTEKDESGNTLVLFDINPRQTRDTLRYKITILAKQ</sequence>
<evidence type="ECO:0000256" key="8">
    <source>
        <dbReference type="ARBA" id="ARBA00037071"/>
    </source>
</evidence>
<comment type="catalytic activity">
    <reaction evidence="1 9 10">
        <text>[protein]-peptidylproline (omega=180) = [protein]-peptidylproline (omega=0)</text>
        <dbReference type="Rhea" id="RHEA:16237"/>
        <dbReference type="Rhea" id="RHEA-COMP:10747"/>
        <dbReference type="Rhea" id="RHEA-COMP:10748"/>
        <dbReference type="ChEBI" id="CHEBI:83833"/>
        <dbReference type="ChEBI" id="CHEBI:83834"/>
        <dbReference type="EC" id="5.2.1.8"/>
    </reaction>
</comment>
<dbReference type="InterPro" id="IPR046357">
    <property type="entry name" value="PPIase_dom_sf"/>
</dbReference>
<keyword evidence="4" id="KW-0963">Cytoplasm</keyword>
<gene>
    <name evidence="12" type="ORF">ACD_80C00115G0003</name>
</gene>
<evidence type="ECO:0000313" key="12">
    <source>
        <dbReference type="EMBL" id="EKD25126.1"/>
    </source>
</evidence>
<dbReference type="PROSITE" id="PS50059">
    <property type="entry name" value="FKBP_PPIASE"/>
    <property type="match status" value="1"/>
</dbReference>
<keyword evidence="6" id="KW-0143">Chaperone</keyword>
<dbReference type="GO" id="GO:0003755">
    <property type="term" value="F:peptidyl-prolyl cis-trans isomerase activity"/>
    <property type="evidence" value="ECO:0007669"/>
    <property type="project" value="UniProtKB-UniRule"/>
</dbReference>
<keyword evidence="7 9" id="KW-0413">Isomerase</keyword>